<feature type="region of interest" description="Disordered" evidence="1">
    <location>
        <begin position="28"/>
        <end position="54"/>
    </location>
</feature>
<accession>A0A8J3W854</accession>
<evidence type="ECO:0000256" key="1">
    <source>
        <dbReference type="SAM" id="MobiDB-lite"/>
    </source>
</evidence>
<name>A0A8J3W854_9ACTN</name>
<sequence>MALHRRQDLQIRRHGSIPHTIEKITGTASTLTGQHENTVMPGIRTDPPVTDGDAGAITARAAQRK</sequence>
<reference evidence="2 3" key="1">
    <citation type="submission" date="2021-01" db="EMBL/GenBank/DDBJ databases">
        <title>Whole genome shotgun sequence of Planobispora longispora NBRC 13918.</title>
        <authorList>
            <person name="Komaki H."/>
            <person name="Tamura T."/>
        </authorList>
    </citation>
    <scope>NUCLEOTIDE SEQUENCE [LARGE SCALE GENOMIC DNA]</scope>
    <source>
        <strain evidence="2 3">NBRC 13918</strain>
    </source>
</reference>
<proteinExistence type="predicted"/>
<gene>
    <name evidence="2" type="ORF">Plo01_49250</name>
</gene>
<dbReference type="Proteomes" id="UP000616724">
    <property type="component" value="Unassembled WGS sequence"/>
</dbReference>
<comment type="caution">
    <text evidence="2">The sequence shown here is derived from an EMBL/GenBank/DDBJ whole genome shotgun (WGS) entry which is preliminary data.</text>
</comment>
<organism evidence="2 3">
    <name type="scientific">Planobispora longispora</name>
    <dbReference type="NCBI Taxonomy" id="28887"/>
    <lineage>
        <taxon>Bacteria</taxon>
        <taxon>Bacillati</taxon>
        <taxon>Actinomycetota</taxon>
        <taxon>Actinomycetes</taxon>
        <taxon>Streptosporangiales</taxon>
        <taxon>Streptosporangiaceae</taxon>
        <taxon>Planobispora</taxon>
    </lineage>
</organism>
<keyword evidence="3" id="KW-1185">Reference proteome</keyword>
<protein>
    <submittedName>
        <fullName evidence="2">Uncharacterized protein</fullName>
    </submittedName>
</protein>
<evidence type="ECO:0000313" key="2">
    <source>
        <dbReference type="EMBL" id="GIH78496.1"/>
    </source>
</evidence>
<dbReference type="EMBL" id="BOOH01000039">
    <property type="protein sequence ID" value="GIH78496.1"/>
    <property type="molecule type" value="Genomic_DNA"/>
</dbReference>
<feature type="compositionally biased region" description="Polar residues" evidence="1">
    <location>
        <begin position="28"/>
        <end position="37"/>
    </location>
</feature>
<evidence type="ECO:0000313" key="3">
    <source>
        <dbReference type="Proteomes" id="UP000616724"/>
    </source>
</evidence>
<dbReference type="AlphaFoldDB" id="A0A8J3W854"/>